<keyword evidence="2" id="KW-0229">DNA integration</keyword>
<evidence type="ECO:0000313" key="5">
    <source>
        <dbReference type="EMBL" id="BDT60491.1"/>
    </source>
</evidence>
<evidence type="ECO:0000256" key="1">
    <source>
        <dbReference type="ARBA" id="ARBA00008857"/>
    </source>
</evidence>
<reference evidence="5" key="1">
    <citation type="submission" date="2022-11" db="EMBL/GenBank/DDBJ databases">
        <title>Isolation and characterization of PLA-degrading bacterium Massilia sp. from Antarctic soil.</title>
        <authorList>
            <person name="Sato K."/>
            <person name="Gomez-Fuentes C."/>
            <person name="Ahmad S.A."/>
            <person name="Zulkharnain A."/>
        </authorList>
    </citation>
    <scope>NUCLEOTIDE SEQUENCE</scope>
    <source>
        <strain evidence="5">N-3</strain>
    </source>
</reference>
<evidence type="ECO:0000256" key="3">
    <source>
        <dbReference type="ARBA" id="ARBA00023125"/>
    </source>
</evidence>
<evidence type="ECO:0000256" key="2">
    <source>
        <dbReference type="ARBA" id="ARBA00022908"/>
    </source>
</evidence>
<dbReference type="InterPro" id="IPR011010">
    <property type="entry name" value="DNA_brk_join_enz"/>
</dbReference>
<dbReference type="SUPFAM" id="SSF56349">
    <property type="entry name" value="DNA breaking-rejoining enzymes"/>
    <property type="match status" value="1"/>
</dbReference>
<protein>
    <submittedName>
        <fullName evidence="5">Integrase</fullName>
    </submittedName>
</protein>
<dbReference type="InterPro" id="IPR050090">
    <property type="entry name" value="Tyrosine_recombinase_XerCD"/>
</dbReference>
<keyword evidence="4" id="KW-0233">DNA recombination</keyword>
<gene>
    <name evidence="5" type="ORF">MasN3_39850</name>
</gene>
<proteinExistence type="inferred from homology"/>
<dbReference type="InterPro" id="IPR010998">
    <property type="entry name" value="Integrase_recombinase_N"/>
</dbReference>
<keyword evidence="3" id="KW-0238">DNA-binding</keyword>
<accession>A0ABN6TJL7</accession>
<dbReference type="PANTHER" id="PTHR30349:SF41">
    <property type="entry name" value="INTEGRASE_RECOMBINASE PROTEIN MJ0367-RELATED"/>
    <property type="match status" value="1"/>
</dbReference>
<sequence length="489" mass="55930">MERIITTKARTIVLPRLSLTHVVSSDTPFASKVALPDGSSPESYFVRPYLDEKVGKRFDDRPSWMGTQFNLFPVVVDSNGAPWAEATVYLLSRLEGSLDPLMTTYSGIAKDLASFLQFIEESGTDWTYFPRRKLERPTYRYRAQLRLSVSAGEMAASTAKRRIGTVIAFYRWLQREGVLNIENPPWVDSDRYIQFTDSQGQRQSMKVRTTDLRISAPKTDDPYSELIEDGGKLRPLPEVEQRWLLDALANLGNTELTLIHLFAILTGARIQTILTFRVRHVLERRLLATDSGEVRIPVGPGTGIDTKDDKKMVLHIPVWFYESLSQYAQSERAIKRRIRAKGGDSPDQYLFLSARGAPLYVSKAEAKEYNDENVLRHTKDGQAVRQLIRDYIIPNIQLTHDPKFAYRFHDMRATFGMNLTDEQLKRVSSGEITLHQAREFVKTRMGHESAATTDLYLQYRGRLKFIRRVNIEYDEHLKTIAANALMATS</sequence>
<dbReference type="Gene3D" id="1.10.443.10">
    <property type="entry name" value="Intergrase catalytic core"/>
    <property type="match status" value="1"/>
</dbReference>
<organism evidence="5 6">
    <name type="scientific">Massilia varians</name>
    <dbReference type="NCBI Taxonomy" id="457921"/>
    <lineage>
        <taxon>Bacteria</taxon>
        <taxon>Pseudomonadati</taxon>
        <taxon>Pseudomonadota</taxon>
        <taxon>Betaproteobacteria</taxon>
        <taxon>Burkholderiales</taxon>
        <taxon>Oxalobacteraceae</taxon>
        <taxon>Telluria group</taxon>
        <taxon>Massilia</taxon>
    </lineage>
</organism>
<comment type="similarity">
    <text evidence="1">Belongs to the 'phage' integrase family.</text>
</comment>
<evidence type="ECO:0000313" key="6">
    <source>
        <dbReference type="Proteomes" id="UP001163336"/>
    </source>
</evidence>
<evidence type="ECO:0000256" key="4">
    <source>
        <dbReference type="ARBA" id="ARBA00023172"/>
    </source>
</evidence>
<keyword evidence="6" id="KW-1185">Reference proteome</keyword>
<dbReference type="PANTHER" id="PTHR30349">
    <property type="entry name" value="PHAGE INTEGRASE-RELATED"/>
    <property type="match status" value="1"/>
</dbReference>
<name>A0ABN6TJL7_9BURK</name>
<dbReference type="EMBL" id="AP026966">
    <property type="protein sequence ID" value="BDT60491.1"/>
    <property type="molecule type" value="Genomic_DNA"/>
</dbReference>
<dbReference type="Proteomes" id="UP001163336">
    <property type="component" value="Chromosome"/>
</dbReference>
<dbReference type="Gene3D" id="1.10.150.130">
    <property type="match status" value="1"/>
</dbReference>
<dbReference type="RefSeq" id="WP_281909644.1">
    <property type="nucleotide sequence ID" value="NZ_AP026966.1"/>
</dbReference>
<dbReference type="InterPro" id="IPR013762">
    <property type="entry name" value="Integrase-like_cat_sf"/>
</dbReference>